<dbReference type="AlphaFoldDB" id="A0A8E2ANY1"/>
<protein>
    <submittedName>
        <fullName evidence="2">Uncharacterized protein</fullName>
    </submittedName>
</protein>
<evidence type="ECO:0000313" key="3">
    <source>
        <dbReference type="Proteomes" id="UP000250043"/>
    </source>
</evidence>
<feature type="region of interest" description="Disordered" evidence="1">
    <location>
        <begin position="538"/>
        <end position="691"/>
    </location>
</feature>
<evidence type="ECO:0000256" key="1">
    <source>
        <dbReference type="SAM" id="MobiDB-lite"/>
    </source>
</evidence>
<dbReference type="Proteomes" id="UP000250043">
    <property type="component" value="Unassembled WGS sequence"/>
</dbReference>
<reference evidence="2 3" key="1">
    <citation type="submission" date="2016-07" db="EMBL/GenBank/DDBJ databases">
        <title>Draft genome of the white-rot fungus Obba rivulosa 3A-2.</title>
        <authorList>
            <consortium name="DOE Joint Genome Institute"/>
            <person name="Miettinen O."/>
            <person name="Riley R."/>
            <person name="Acob R."/>
            <person name="Barry K."/>
            <person name="Cullen D."/>
            <person name="De Vries R."/>
            <person name="Hainaut M."/>
            <person name="Hatakka A."/>
            <person name="Henrissat B."/>
            <person name="Hilden K."/>
            <person name="Kuo R."/>
            <person name="Labutti K."/>
            <person name="Lipzen A."/>
            <person name="Makela M.R."/>
            <person name="Sandor L."/>
            <person name="Spatafora J.W."/>
            <person name="Grigoriev I.V."/>
            <person name="Hibbett D.S."/>
        </authorList>
    </citation>
    <scope>NUCLEOTIDE SEQUENCE [LARGE SCALE GENOMIC DNA]</scope>
    <source>
        <strain evidence="2 3">3A-2</strain>
    </source>
</reference>
<keyword evidence="3" id="KW-1185">Reference proteome</keyword>
<gene>
    <name evidence="2" type="ORF">OBBRIDRAFT_808506</name>
</gene>
<feature type="compositionally biased region" description="Polar residues" evidence="1">
    <location>
        <begin position="471"/>
        <end position="482"/>
    </location>
</feature>
<proteinExistence type="predicted"/>
<feature type="compositionally biased region" description="Low complexity" evidence="1">
    <location>
        <begin position="483"/>
        <end position="492"/>
    </location>
</feature>
<evidence type="ECO:0000313" key="2">
    <source>
        <dbReference type="EMBL" id="OCH84082.1"/>
    </source>
</evidence>
<accession>A0A8E2ANY1</accession>
<feature type="compositionally biased region" description="Low complexity" evidence="1">
    <location>
        <begin position="612"/>
        <end position="639"/>
    </location>
</feature>
<feature type="region of interest" description="Disordered" evidence="1">
    <location>
        <begin position="447"/>
        <end position="492"/>
    </location>
</feature>
<organism evidence="2 3">
    <name type="scientific">Obba rivulosa</name>
    <dbReference type="NCBI Taxonomy" id="1052685"/>
    <lineage>
        <taxon>Eukaryota</taxon>
        <taxon>Fungi</taxon>
        <taxon>Dikarya</taxon>
        <taxon>Basidiomycota</taxon>
        <taxon>Agaricomycotina</taxon>
        <taxon>Agaricomycetes</taxon>
        <taxon>Polyporales</taxon>
        <taxon>Gelatoporiaceae</taxon>
        <taxon>Obba</taxon>
    </lineage>
</organism>
<sequence>MLPLQIALYALAAYFGAFGSNLAPVRTLELSLQILGDVISAELLTIRSDVDYFIGSVDIRTFLAPLVPSSVEDFVTYTLQPAFDQTLDASALQWTNTRIAIAGLVHPGRCSCECGMVSVVDVITAFYGSQDVLPDMTTSEPGEPIQYVLPLLEPVPAYVLGMESFKWPGTQCFLDVADSPREISGLLVPPSTPPPTSTHFFGYSSYTRKRRTLAYPAKPIDLRGLALAWYTYCFGLLSDFLERRHLGLPVGMPPFILCMFLGFIIGKGIKSLSRMVLQGGVEVVEVGPDTILVPQALVVHDVAITLADIDIQKHAVSVPPARTSTPRIQHRRTVSESAEPQSLPQEMVCLLGTWSLPGSPNPGSLAYSDDIHEDFALSSLIPMDCDGVPVQLSPPAELSQSMMLSCPEPSGSPTLSPMFSSSFLASPASPSAAAICVKLHLSNISDPSSTPVNEAPVSHPSTTPLDFDSTLAHSSPSRTPPESMSSPVDSWSSSMASPVLSSPAIIWDMHDHYDILGLLSMPVDDTAVFHPSMSPIDFGDAPAQSSPPRTPARSMPPSVPLWSSPLAASKSARPVTTQATHRDASVADLPPIPVDEAPVFDLPTTPIDFDDAPAQSSPPRSMSPSVASSSSRLAAPESSNTVTASAAHHSAGIPGLPSTLVNQRPATRPPANAEAESRQQPEAPLSGRRQLARGGGFRLLAHAMNDALVSRTAPIEARSVDDQGLPR</sequence>
<dbReference type="EMBL" id="KV722728">
    <property type="protein sequence ID" value="OCH84082.1"/>
    <property type="molecule type" value="Genomic_DNA"/>
</dbReference>
<name>A0A8E2ANY1_9APHY</name>